<dbReference type="CDD" id="cd11398">
    <property type="entry name" value="bHLHzip_scCBP1"/>
    <property type="match status" value="1"/>
</dbReference>
<keyword evidence="6" id="KW-1185">Reference proteome</keyword>
<dbReference type="AlphaFoldDB" id="N1PXB7"/>
<feature type="region of interest" description="Disordered" evidence="3">
    <location>
        <begin position="278"/>
        <end position="299"/>
    </location>
</feature>
<feature type="region of interest" description="Disordered" evidence="3">
    <location>
        <begin position="103"/>
        <end position="196"/>
    </location>
</feature>
<reference evidence="6" key="1">
    <citation type="journal article" date="2012" name="PLoS Genet.">
        <title>The genomes of the fungal plant pathogens Cladosporium fulvum and Dothistroma septosporum reveal adaptation to different hosts and lifestyles but also signatures of common ancestry.</title>
        <authorList>
            <person name="de Wit P.J.G.M."/>
            <person name="van der Burgt A."/>
            <person name="Oekmen B."/>
            <person name="Stergiopoulos I."/>
            <person name="Abd-Elsalam K.A."/>
            <person name="Aerts A.L."/>
            <person name="Bahkali A.H."/>
            <person name="Beenen H.G."/>
            <person name="Chettri P."/>
            <person name="Cox M.P."/>
            <person name="Datema E."/>
            <person name="de Vries R.P."/>
            <person name="Dhillon B."/>
            <person name="Ganley A.R."/>
            <person name="Griffiths S.A."/>
            <person name="Guo Y."/>
            <person name="Hamelin R.C."/>
            <person name="Henrissat B."/>
            <person name="Kabir M.S."/>
            <person name="Jashni M.K."/>
            <person name="Kema G."/>
            <person name="Klaubauf S."/>
            <person name="Lapidus A."/>
            <person name="Levasseur A."/>
            <person name="Lindquist E."/>
            <person name="Mehrabi R."/>
            <person name="Ohm R.A."/>
            <person name="Owen T.J."/>
            <person name="Salamov A."/>
            <person name="Schwelm A."/>
            <person name="Schijlen E."/>
            <person name="Sun H."/>
            <person name="van den Burg H.A."/>
            <person name="van Ham R.C.H.J."/>
            <person name="Zhang S."/>
            <person name="Goodwin S.B."/>
            <person name="Grigoriev I.V."/>
            <person name="Collemare J."/>
            <person name="Bradshaw R.E."/>
        </authorList>
    </citation>
    <scope>NUCLEOTIDE SEQUENCE [LARGE SCALE GENOMIC DNA]</scope>
    <source>
        <strain evidence="6">NZE10 / CBS 128990</strain>
    </source>
</reference>
<feature type="compositionally biased region" description="Polar residues" evidence="3">
    <location>
        <begin position="103"/>
        <end position="113"/>
    </location>
</feature>
<proteinExistence type="predicted"/>
<dbReference type="Proteomes" id="UP000016933">
    <property type="component" value="Unassembled WGS sequence"/>
</dbReference>
<dbReference type="PANTHER" id="PTHR47787:SF1">
    <property type="entry name" value="CENTROMERE-BINDING PROTEIN 1"/>
    <property type="match status" value="1"/>
</dbReference>
<feature type="region of interest" description="Disordered" evidence="3">
    <location>
        <begin position="58"/>
        <end position="83"/>
    </location>
</feature>
<dbReference type="GO" id="GO:0005634">
    <property type="term" value="C:nucleus"/>
    <property type="evidence" value="ECO:0007669"/>
    <property type="project" value="TreeGrafter"/>
</dbReference>
<feature type="domain" description="BHLH" evidence="4">
    <location>
        <begin position="181"/>
        <end position="229"/>
    </location>
</feature>
<feature type="region of interest" description="Disordered" evidence="3">
    <location>
        <begin position="1"/>
        <end position="42"/>
    </location>
</feature>
<feature type="compositionally biased region" description="Acidic residues" evidence="3">
    <location>
        <begin position="289"/>
        <end position="299"/>
    </location>
</feature>
<feature type="compositionally biased region" description="Basic and acidic residues" evidence="3">
    <location>
        <begin position="185"/>
        <end position="196"/>
    </location>
</feature>
<dbReference type="Pfam" id="PF00010">
    <property type="entry name" value="HLH"/>
    <property type="match status" value="1"/>
</dbReference>
<gene>
    <name evidence="5" type="ORF">DOTSEDRAFT_69861</name>
</gene>
<dbReference type="OrthoDB" id="71302at2759"/>
<name>N1PXB7_DOTSN</name>
<evidence type="ECO:0000256" key="2">
    <source>
        <dbReference type="ARBA" id="ARBA00023242"/>
    </source>
</evidence>
<reference evidence="5 6" key="2">
    <citation type="journal article" date="2012" name="PLoS Pathog.">
        <title>Diverse lifestyles and strategies of plant pathogenesis encoded in the genomes of eighteen Dothideomycetes fungi.</title>
        <authorList>
            <person name="Ohm R.A."/>
            <person name="Feau N."/>
            <person name="Henrissat B."/>
            <person name="Schoch C.L."/>
            <person name="Horwitz B.A."/>
            <person name="Barry K.W."/>
            <person name="Condon B.J."/>
            <person name="Copeland A.C."/>
            <person name="Dhillon B."/>
            <person name="Glaser F."/>
            <person name="Hesse C.N."/>
            <person name="Kosti I."/>
            <person name="LaButti K."/>
            <person name="Lindquist E.A."/>
            <person name="Lucas S."/>
            <person name="Salamov A.A."/>
            <person name="Bradshaw R.E."/>
            <person name="Ciuffetti L."/>
            <person name="Hamelin R.C."/>
            <person name="Kema G.H.J."/>
            <person name="Lawrence C."/>
            <person name="Scott J.A."/>
            <person name="Spatafora J.W."/>
            <person name="Turgeon B.G."/>
            <person name="de Wit P.J.G.M."/>
            <person name="Zhong S."/>
            <person name="Goodwin S.B."/>
            <person name="Grigoriev I.V."/>
        </authorList>
    </citation>
    <scope>NUCLEOTIDE SEQUENCE [LARGE SCALE GENOMIC DNA]</scope>
    <source>
        <strain evidence="6">NZE10 / CBS 128990</strain>
    </source>
</reference>
<dbReference type="STRING" id="675120.N1PXB7"/>
<dbReference type="InterPro" id="IPR011598">
    <property type="entry name" value="bHLH_dom"/>
</dbReference>
<dbReference type="eggNOG" id="KOG1318">
    <property type="taxonomic scope" value="Eukaryota"/>
</dbReference>
<feature type="compositionally biased region" description="Polar residues" evidence="3">
    <location>
        <begin position="148"/>
        <end position="170"/>
    </location>
</feature>
<dbReference type="EMBL" id="KB446536">
    <property type="protein sequence ID" value="EME48062.1"/>
    <property type="molecule type" value="Genomic_DNA"/>
</dbReference>
<dbReference type="OMA" id="TEEWHKV"/>
<keyword evidence="2" id="KW-0539">Nucleus</keyword>
<dbReference type="HOGENOM" id="CLU_046871_1_0_1"/>
<evidence type="ECO:0000256" key="3">
    <source>
        <dbReference type="SAM" id="MobiDB-lite"/>
    </source>
</evidence>
<organism evidence="5 6">
    <name type="scientific">Dothistroma septosporum (strain NZE10 / CBS 128990)</name>
    <name type="common">Red band needle blight fungus</name>
    <name type="synonym">Mycosphaerella pini</name>
    <dbReference type="NCBI Taxonomy" id="675120"/>
    <lineage>
        <taxon>Eukaryota</taxon>
        <taxon>Fungi</taxon>
        <taxon>Dikarya</taxon>
        <taxon>Ascomycota</taxon>
        <taxon>Pezizomycotina</taxon>
        <taxon>Dothideomycetes</taxon>
        <taxon>Dothideomycetidae</taxon>
        <taxon>Mycosphaerellales</taxon>
        <taxon>Mycosphaerellaceae</taxon>
        <taxon>Dothistroma</taxon>
    </lineage>
</organism>
<feature type="compositionally biased region" description="Basic and acidic residues" evidence="3">
    <location>
        <begin position="58"/>
        <end position="78"/>
    </location>
</feature>
<dbReference type="GO" id="GO:0003677">
    <property type="term" value="F:DNA binding"/>
    <property type="evidence" value="ECO:0007669"/>
    <property type="project" value="UniProtKB-KW"/>
</dbReference>
<evidence type="ECO:0000313" key="5">
    <source>
        <dbReference type="EMBL" id="EME48062.1"/>
    </source>
</evidence>
<protein>
    <recommendedName>
        <fullName evidence="4">BHLH domain-containing protein</fullName>
    </recommendedName>
</protein>
<accession>N1PXB7</accession>
<dbReference type="PROSITE" id="PS50888">
    <property type="entry name" value="BHLH"/>
    <property type="match status" value="1"/>
</dbReference>
<sequence length="299" mass="32840">MAAAVKRKRGADDIPDQRPAPAMHETDFSNPYPMPGEEEAHHDMSFAAALSHHNNDMEGHEHVQHDHGHPQGHEDMHEGGIPSASDTAAAAMAQYHTMTVPQSTESAFMTQPTHEPGDRPSSAGVDPSNPNVQRPSSFDGFDNILPKDNQNASNGNISPSGAAGNQTTPKPQVGTEEWHKVRRDNHKEVERRRRETINEGINELAKIVPGCEKNKGSILARAVQFITQLKENETQNIEKWTLEKLLTEQAIAELSSSCDKLKAECQRAWGEAEQWKKAAQQAGVSIEDEKADADAEDAE</sequence>
<dbReference type="Gene3D" id="4.10.280.10">
    <property type="entry name" value="Helix-loop-helix DNA-binding domain"/>
    <property type="match status" value="1"/>
</dbReference>
<evidence type="ECO:0000256" key="1">
    <source>
        <dbReference type="ARBA" id="ARBA00023125"/>
    </source>
</evidence>
<dbReference type="SUPFAM" id="SSF47459">
    <property type="entry name" value="HLH, helix-loop-helix DNA-binding domain"/>
    <property type="match status" value="1"/>
</dbReference>
<dbReference type="InterPro" id="IPR036638">
    <property type="entry name" value="HLH_DNA-bd_sf"/>
</dbReference>
<dbReference type="GO" id="GO:0003700">
    <property type="term" value="F:DNA-binding transcription factor activity"/>
    <property type="evidence" value="ECO:0007669"/>
    <property type="project" value="InterPro"/>
</dbReference>
<dbReference type="SMART" id="SM00353">
    <property type="entry name" value="HLH"/>
    <property type="match status" value="1"/>
</dbReference>
<evidence type="ECO:0000313" key="6">
    <source>
        <dbReference type="Proteomes" id="UP000016933"/>
    </source>
</evidence>
<evidence type="ECO:0000259" key="4">
    <source>
        <dbReference type="PROSITE" id="PS50888"/>
    </source>
</evidence>
<dbReference type="PANTHER" id="PTHR47787">
    <property type="entry name" value="CENTROMERE-BINDING PROTEIN 1"/>
    <property type="match status" value="1"/>
</dbReference>
<dbReference type="InterPro" id="IPR047206">
    <property type="entry name" value="bHLHzip_scCBP1-like"/>
</dbReference>
<keyword evidence="1" id="KW-0238">DNA-binding</keyword>
<dbReference type="GO" id="GO:0046983">
    <property type="term" value="F:protein dimerization activity"/>
    <property type="evidence" value="ECO:0007669"/>
    <property type="project" value="InterPro"/>
</dbReference>
<dbReference type="FunFam" id="4.10.280.10:FF:000144">
    <property type="entry name" value="Uncharacterized protein"/>
    <property type="match status" value="1"/>
</dbReference>